<name>A0AAD7WBU7_9TELE</name>
<protein>
    <submittedName>
        <fullName evidence="2">Uncharacterized protein</fullName>
    </submittedName>
</protein>
<reference evidence="2" key="1">
    <citation type="journal article" date="2023" name="Science">
        <title>Genome structures resolve the early diversification of teleost fishes.</title>
        <authorList>
            <person name="Parey E."/>
            <person name="Louis A."/>
            <person name="Montfort J."/>
            <person name="Bouchez O."/>
            <person name="Roques C."/>
            <person name="Iampietro C."/>
            <person name="Lluch J."/>
            <person name="Castinel A."/>
            <person name="Donnadieu C."/>
            <person name="Desvignes T."/>
            <person name="Floi Bucao C."/>
            <person name="Jouanno E."/>
            <person name="Wen M."/>
            <person name="Mejri S."/>
            <person name="Dirks R."/>
            <person name="Jansen H."/>
            <person name="Henkel C."/>
            <person name="Chen W.J."/>
            <person name="Zahm M."/>
            <person name="Cabau C."/>
            <person name="Klopp C."/>
            <person name="Thompson A.W."/>
            <person name="Robinson-Rechavi M."/>
            <person name="Braasch I."/>
            <person name="Lecointre G."/>
            <person name="Bobe J."/>
            <person name="Postlethwait J.H."/>
            <person name="Berthelot C."/>
            <person name="Roest Crollius H."/>
            <person name="Guiguen Y."/>
        </authorList>
    </citation>
    <scope>NUCLEOTIDE SEQUENCE</scope>
    <source>
        <strain evidence="2">NC1722</strain>
    </source>
</reference>
<dbReference type="Proteomes" id="UP001221898">
    <property type="component" value="Unassembled WGS sequence"/>
</dbReference>
<evidence type="ECO:0000256" key="1">
    <source>
        <dbReference type="SAM" id="MobiDB-lite"/>
    </source>
</evidence>
<keyword evidence="3" id="KW-1185">Reference proteome</keyword>
<dbReference type="EMBL" id="JAINUG010000158">
    <property type="protein sequence ID" value="KAJ8391347.1"/>
    <property type="molecule type" value="Genomic_DNA"/>
</dbReference>
<comment type="caution">
    <text evidence="2">The sequence shown here is derived from an EMBL/GenBank/DDBJ whole genome shotgun (WGS) entry which is preliminary data.</text>
</comment>
<feature type="compositionally biased region" description="Basic and acidic residues" evidence="1">
    <location>
        <begin position="64"/>
        <end position="73"/>
    </location>
</feature>
<accession>A0AAD7WBU7</accession>
<evidence type="ECO:0000313" key="3">
    <source>
        <dbReference type="Proteomes" id="UP001221898"/>
    </source>
</evidence>
<feature type="region of interest" description="Disordered" evidence="1">
    <location>
        <begin position="1"/>
        <end position="46"/>
    </location>
</feature>
<dbReference type="AlphaFoldDB" id="A0AAD7WBU7"/>
<sequence length="104" mass="11374">MILGDGRVPSTAIDRDQEQPPAATAPPAEEESSAEEEWPASLDRPLRGGIACMSQYPLVAYPEKNRGDHEMTGRRKNPGVPDVKHAERCHRCRSGSPGNAEPRE</sequence>
<proteinExistence type="predicted"/>
<feature type="region of interest" description="Disordered" evidence="1">
    <location>
        <begin position="64"/>
        <end position="104"/>
    </location>
</feature>
<organism evidence="2 3">
    <name type="scientific">Aldrovandia affinis</name>
    <dbReference type="NCBI Taxonomy" id="143900"/>
    <lineage>
        <taxon>Eukaryota</taxon>
        <taxon>Metazoa</taxon>
        <taxon>Chordata</taxon>
        <taxon>Craniata</taxon>
        <taxon>Vertebrata</taxon>
        <taxon>Euteleostomi</taxon>
        <taxon>Actinopterygii</taxon>
        <taxon>Neopterygii</taxon>
        <taxon>Teleostei</taxon>
        <taxon>Notacanthiformes</taxon>
        <taxon>Halosauridae</taxon>
        <taxon>Aldrovandia</taxon>
    </lineage>
</organism>
<feature type="compositionally biased region" description="Acidic residues" evidence="1">
    <location>
        <begin position="28"/>
        <end position="38"/>
    </location>
</feature>
<evidence type="ECO:0000313" key="2">
    <source>
        <dbReference type="EMBL" id="KAJ8391347.1"/>
    </source>
</evidence>
<gene>
    <name evidence="2" type="ORF">AAFF_G00089770</name>
</gene>